<evidence type="ECO:0000313" key="2">
    <source>
        <dbReference type="EMBL" id="EMB16696.1"/>
    </source>
</evidence>
<dbReference type="Proteomes" id="UP000011529">
    <property type="component" value="Unassembled WGS sequence"/>
</dbReference>
<keyword evidence="1" id="KW-1133">Transmembrane helix</keyword>
<dbReference type="SUPFAM" id="SSF47175">
    <property type="entry name" value="Cytochromes"/>
    <property type="match status" value="1"/>
</dbReference>
<dbReference type="GO" id="GO:0020037">
    <property type="term" value="F:heme binding"/>
    <property type="evidence" value="ECO:0007669"/>
    <property type="project" value="InterPro"/>
</dbReference>
<dbReference type="GO" id="GO:0005506">
    <property type="term" value="F:iron ion binding"/>
    <property type="evidence" value="ECO:0007669"/>
    <property type="project" value="InterPro"/>
</dbReference>
<name>M2A6U5_9BACT</name>
<feature type="transmembrane region" description="Helical" evidence="1">
    <location>
        <begin position="45"/>
        <end position="69"/>
    </location>
</feature>
<sequence>MTPEDTRSQASSERRSSLHVQAFTSVSKCGILCRMFHSQRRIIRVLGWSCTLVAFLLFAFFVGTVHTIADDPAKSQESVLENRIEIHPQLMSGAAPDGEEAFAELAKLGLKVVVSVDGQRPEIEIARKYGLRYIHIPIGYDGVHEYACKAAAALTKQIKDPMYVHCHHGKHRGPAMAAVIAQSAGWLDRKQAVELLKKAGTGSQYAGLWRDVDGFRPQPTSAELPKLVEVAEISTLASHMVDTSLQYEVLSDSMKTNEWKVSDVRLLQEALRESHRVCNEEMRPWMHDSVRLVHGMESQVEREDWQELRESMARLKQACNQCHERYRN</sequence>
<protein>
    <submittedName>
        <fullName evidence="2">Uncharacterized protein</fullName>
    </submittedName>
</protein>
<dbReference type="AlphaFoldDB" id="M2A6U5"/>
<dbReference type="Gene3D" id="3.90.190.10">
    <property type="entry name" value="Protein tyrosine phosphatase superfamily"/>
    <property type="match status" value="1"/>
</dbReference>
<organism evidence="2 3">
    <name type="scientific">Rhodopirellula europaea 6C</name>
    <dbReference type="NCBI Taxonomy" id="1263867"/>
    <lineage>
        <taxon>Bacteria</taxon>
        <taxon>Pseudomonadati</taxon>
        <taxon>Planctomycetota</taxon>
        <taxon>Planctomycetia</taxon>
        <taxon>Pirellulales</taxon>
        <taxon>Pirellulaceae</taxon>
        <taxon>Rhodopirellula</taxon>
    </lineage>
</organism>
<comment type="caution">
    <text evidence="2">The sequence shown here is derived from an EMBL/GenBank/DDBJ whole genome shotgun (WGS) entry which is preliminary data.</text>
</comment>
<dbReference type="InterPro" id="IPR029021">
    <property type="entry name" value="Prot-tyrosine_phosphatase-like"/>
</dbReference>
<evidence type="ECO:0000256" key="1">
    <source>
        <dbReference type="SAM" id="Phobius"/>
    </source>
</evidence>
<dbReference type="GO" id="GO:0009055">
    <property type="term" value="F:electron transfer activity"/>
    <property type="evidence" value="ECO:0007669"/>
    <property type="project" value="InterPro"/>
</dbReference>
<reference evidence="2" key="1">
    <citation type="submission" date="2012-11" db="EMBL/GenBank/DDBJ databases">
        <title>Permanent draft genomes of Rhodopirellula europaea strain SH398 and 6C.</title>
        <authorList>
            <person name="Richter M."/>
            <person name="Richter-Heitmann T."/>
            <person name="Frank C."/>
            <person name="Harder J."/>
            <person name="Glockner F.O."/>
        </authorList>
    </citation>
    <scope>NUCLEOTIDE SEQUENCE</scope>
    <source>
        <strain evidence="2">6C</strain>
    </source>
</reference>
<accession>M2A6U5</accession>
<dbReference type="InterPro" id="IPR010980">
    <property type="entry name" value="Cyt_c/b562"/>
</dbReference>
<evidence type="ECO:0000313" key="3">
    <source>
        <dbReference type="Proteomes" id="UP000011529"/>
    </source>
</evidence>
<keyword evidence="1" id="KW-0472">Membrane</keyword>
<keyword evidence="1" id="KW-0812">Transmembrane</keyword>
<dbReference type="GO" id="GO:0022900">
    <property type="term" value="P:electron transport chain"/>
    <property type="evidence" value="ECO:0007669"/>
    <property type="project" value="InterPro"/>
</dbReference>
<gene>
    <name evidence="2" type="ORF">RE6C_02511</name>
</gene>
<keyword evidence="3" id="KW-1185">Reference proteome</keyword>
<proteinExistence type="predicted"/>
<dbReference type="SUPFAM" id="SSF52799">
    <property type="entry name" value="(Phosphotyrosine protein) phosphatases II"/>
    <property type="match status" value="1"/>
</dbReference>
<dbReference type="PATRIC" id="fig|1263867.3.peg.2677"/>
<reference evidence="2" key="2">
    <citation type="journal article" date="2013" name="Mar. Genomics">
        <title>Expression of sulfatases in Rhodopirellula baltica and the diversity of sulfatases in the genus Rhodopirellula.</title>
        <authorList>
            <person name="Wegner C.E."/>
            <person name="Richter-Heitmann T."/>
            <person name="Klindworth A."/>
            <person name="Klockow C."/>
            <person name="Richter M."/>
            <person name="Achstetter T."/>
            <person name="Glockner F.O."/>
            <person name="Harder J."/>
        </authorList>
    </citation>
    <scope>NUCLEOTIDE SEQUENCE [LARGE SCALE GENOMIC DNA]</scope>
    <source>
        <strain evidence="2">6C</strain>
    </source>
</reference>
<dbReference type="EMBL" id="ANMO01000117">
    <property type="protein sequence ID" value="EMB16696.1"/>
    <property type="molecule type" value="Genomic_DNA"/>
</dbReference>